<evidence type="ECO:0000259" key="10">
    <source>
        <dbReference type="Pfam" id="PF03175"/>
    </source>
</evidence>
<keyword evidence="6" id="KW-0239">DNA-directed DNA polymerase</keyword>
<dbReference type="GO" id="GO:0003887">
    <property type="term" value="F:DNA-directed DNA polymerase activity"/>
    <property type="evidence" value="ECO:0007669"/>
    <property type="project" value="UniProtKB-KW"/>
</dbReference>
<dbReference type="PANTHER" id="PTHR33568">
    <property type="entry name" value="DNA POLYMERASE"/>
    <property type="match status" value="1"/>
</dbReference>
<accession>G0NXD5</accession>
<keyword evidence="9" id="KW-1133">Transmembrane helix</keyword>
<dbReference type="GO" id="GO:0000166">
    <property type="term" value="F:nucleotide binding"/>
    <property type="evidence" value="ECO:0007669"/>
    <property type="project" value="InterPro"/>
</dbReference>
<evidence type="ECO:0000256" key="3">
    <source>
        <dbReference type="ARBA" id="ARBA00022679"/>
    </source>
</evidence>
<keyword evidence="5" id="KW-0235">DNA replication</keyword>
<evidence type="ECO:0000256" key="4">
    <source>
        <dbReference type="ARBA" id="ARBA00022695"/>
    </source>
</evidence>
<dbReference type="InterPro" id="IPR036397">
    <property type="entry name" value="RNaseH_sf"/>
</dbReference>
<keyword evidence="9" id="KW-0812">Transmembrane</keyword>
<protein>
    <recommendedName>
        <fullName evidence="2">DNA-directed DNA polymerase</fullName>
        <ecNumber evidence="2">2.7.7.7</ecNumber>
    </recommendedName>
</protein>
<comment type="catalytic activity">
    <reaction evidence="8">
        <text>DNA(n) + a 2'-deoxyribonucleoside 5'-triphosphate = DNA(n+1) + diphosphate</text>
        <dbReference type="Rhea" id="RHEA:22508"/>
        <dbReference type="Rhea" id="RHEA-COMP:17339"/>
        <dbReference type="Rhea" id="RHEA-COMP:17340"/>
        <dbReference type="ChEBI" id="CHEBI:33019"/>
        <dbReference type="ChEBI" id="CHEBI:61560"/>
        <dbReference type="ChEBI" id="CHEBI:173112"/>
        <dbReference type="EC" id="2.7.7.7"/>
    </reaction>
</comment>
<organism evidence="12">
    <name type="scientific">Caenorhabditis brenneri</name>
    <name type="common">Nematode worm</name>
    <dbReference type="NCBI Taxonomy" id="135651"/>
    <lineage>
        <taxon>Eukaryota</taxon>
        <taxon>Metazoa</taxon>
        <taxon>Ecdysozoa</taxon>
        <taxon>Nematoda</taxon>
        <taxon>Chromadorea</taxon>
        <taxon>Rhabditida</taxon>
        <taxon>Rhabditina</taxon>
        <taxon>Rhabditomorpha</taxon>
        <taxon>Rhabditoidea</taxon>
        <taxon>Rhabditidae</taxon>
        <taxon>Peloderinae</taxon>
        <taxon>Caenorhabditis</taxon>
    </lineage>
</organism>
<dbReference type="InParanoid" id="G0NXD5"/>
<dbReference type="InterPro" id="IPR004868">
    <property type="entry name" value="DNA-dir_DNA_pol_B_mt/vir"/>
</dbReference>
<feature type="domain" description="DNA-directed DNA polymerase family B mitochondria/virus" evidence="10">
    <location>
        <begin position="29"/>
        <end position="166"/>
    </location>
</feature>
<dbReference type="InterPro" id="IPR012337">
    <property type="entry name" value="RNaseH-like_sf"/>
</dbReference>
<evidence type="ECO:0000256" key="9">
    <source>
        <dbReference type="SAM" id="Phobius"/>
    </source>
</evidence>
<dbReference type="EC" id="2.7.7.7" evidence="2"/>
<feature type="transmembrane region" description="Helical" evidence="9">
    <location>
        <begin position="263"/>
        <end position="285"/>
    </location>
</feature>
<gene>
    <name evidence="11" type="ORF">CAEBREN_20271</name>
</gene>
<evidence type="ECO:0000256" key="8">
    <source>
        <dbReference type="ARBA" id="ARBA00049244"/>
    </source>
</evidence>
<evidence type="ECO:0000256" key="2">
    <source>
        <dbReference type="ARBA" id="ARBA00012417"/>
    </source>
</evidence>
<dbReference type="HOGENOM" id="CLU_973961_0_0_1"/>
<reference evidence="12" key="1">
    <citation type="submission" date="2011-07" db="EMBL/GenBank/DDBJ databases">
        <authorList>
            <consortium name="Caenorhabditis brenneri Sequencing and Analysis Consortium"/>
            <person name="Wilson R.K."/>
        </authorList>
    </citation>
    <scope>NUCLEOTIDE SEQUENCE [LARGE SCALE GENOMIC DNA]</scope>
    <source>
        <strain evidence="12">PB2801</strain>
    </source>
</reference>
<dbReference type="AlphaFoldDB" id="G0NXD5"/>
<name>G0NXD5_CAEBE</name>
<evidence type="ECO:0000256" key="5">
    <source>
        <dbReference type="ARBA" id="ARBA00022705"/>
    </source>
</evidence>
<keyword evidence="12" id="KW-1185">Reference proteome</keyword>
<keyword evidence="4" id="KW-0548">Nucleotidyltransferase</keyword>
<evidence type="ECO:0000256" key="7">
    <source>
        <dbReference type="ARBA" id="ARBA00023125"/>
    </source>
</evidence>
<dbReference type="OrthoDB" id="5871067at2759"/>
<keyword evidence="3" id="KW-0808">Transferase</keyword>
<dbReference type="PANTHER" id="PTHR33568:SF3">
    <property type="entry name" value="DNA-DIRECTED DNA POLYMERASE"/>
    <property type="match status" value="1"/>
</dbReference>
<evidence type="ECO:0000313" key="12">
    <source>
        <dbReference type="Proteomes" id="UP000008068"/>
    </source>
</evidence>
<dbReference type="eggNOG" id="ENOG502QQ9V">
    <property type="taxonomic scope" value="Eukaryota"/>
</dbReference>
<evidence type="ECO:0000256" key="6">
    <source>
        <dbReference type="ARBA" id="ARBA00022932"/>
    </source>
</evidence>
<proteinExistence type="inferred from homology"/>
<comment type="similarity">
    <text evidence="1">Belongs to the DNA polymerase type-B family.</text>
</comment>
<sequence>MSDGKENVDVAKEAAEYIFGDHHSGFVAVAHNASSYDGQFILESLISSNKAAPEICLDETKLIFMKHNNVRLLDSLKYLTMSLSAVGKTFHVDSLKGDFLILFIKPENYKYVGPLPNDGLENKSLVAKKQIIEFLQKERKANKVFNFMDDIFNYCFNDVYMLSETTTAASAAALVFHRNHLDPEKPVVSDAKTSVSINNSVMSQKYLARIGSTENVQINISTIYVEEKVVNHRVDGFIPPCEKEKQEYWMFSAVEVTTSTSRMMIGIDPLLITNYVVLISFFFNFL</sequence>
<dbReference type="STRING" id="135651.G0NXD5"/>
<dbReference type="Pfam" id="PF03175">
    <property type="entry name" value="DNA_pol_B_2"/>
    <property type="match status" value="1"/>
</dbReference>
<keyword evidence="9" id="KW-0472">Membrane</keyword>
<keyword evidence="7" id="KW-0238">DNA-binding</keyword>
<dbReference type="EMBL" id="GL379971">
    <property type="protein sequence ID" value="EGT39527.1"/>
    <property type="molecule type" value="Genomic_DNA"/>
</dbReference>
<evidence type="ECO:0000313" key="11">
    <source>
        <dbReference type="EMBL" id="EGT39527.1"/>
    </source>
</evidence>
<dbReference type="Proteomes" id="UP000008068">
    <property type="component" value="Unassembled WGS sequence"/>
</dbReference>
<dbReference type="SUPFAM" id="SSF53098">
    <property type="entry name" value="Ribonuclease H-like"/>
    <property type="match status" value="1"/>
</dbReference>
<evidence type="ECO:0000256" key="1">
    <source>
        <dbReference type="ARBA" id="ARBA00005755"/>
    </source>
</evidence>
<dbReference type="GO" id="GO:0003677">
    <property type="term" value="F:DNA binding"/>
    <property type="evidence" value="ECO:0007669"/>
    <property type="project" value="UniProtKB-KW"/>
</dbReference>
<dbReference type="Gene3D" id="3.30.420.10">
    <property type="entry name" value="Ribonuclease H-like superfamily/Ribonuclease H"/>
    <property type="match status" value="1"/>
</dbReference>
<dbReference type="GO" id="GO:0006260">
    <property type="term" value="P:DNA replication"/>
    <property type="evidence" value="ECO:0007669"/>
    <property type="project" value="UniProtKB-KW"/>
</dbReference>